<keyword evidence="4 7" id="KW-0812">Transmembrane</keyword>
<feature type="transmembrane region" description="Helical" evidence="7">
    <location>
        <begin position="108"/>
        <end position="127"/>
    </location>
</feature>
<gene>
    <name evidence="8" type="ORF">KDW95_13520</name>
</gene>
<evidence type="ECO:0000313" key="9">
    <source>
        <dbReference type="Proteomes" id="UP001058461"/>
    </source>
</evidence>
<evidence type="ECO:0000256" key="1">
    <source>
        <dbReference type="ARBA" id="ARBA00004651"/>
    </source>
</evidence>
<feature type="transmembrane region" description="Helical" evidence="7">
    <location>
        <begin position="180"/>
        <end position="206"/>
    </location>
</feature>
<feature type="transmembrane region" description="Helical" evidence="7">
    <location>
        <begin position="71"/>
        <end position="102"/>
    </location>
</feature>
<evidence type="ECO:0000256" key="7">
    <source>
        <dbReference type="SAM" id="Phobius"/>
    </source>
</evidence>
<proteinExistence type="predicted"/>
<keyword evidence="9" id="KW-1185">Reference proteome</keyword>
<keyword evidence="3" id="KW-1003">Cell membrane</keyword>
<feature type="transmembrane region" description="Helical" evidence="7">
    <location>
        <begin position="7"/>
        <end position="29"/>
    </location>
</feature>
<evidence type="ECO:0000256" key="5">
    <source>
        <dbReference type="ARBA" id="ARBA00022989"/>
    </source>
</evidence>
<protein>
    <submittedName>
        <fullName evidence="8">Energy-coupling factor ABC transporter permease</fullName>
    </submittedName>
</protein>
<evidence type="ECO:0000256" key="2">
    <source>
        <dbReference type="ARBA" id="ARBA00022448"/>
    </source>
</evidence>
<dbReference type="Proteomes" id="UP001058461">
    <property type="component" value="Chromosome"/>
</dbReference>
<dbReference type="Pfam" id="PF01891">
    <property type="entry name" value="CbiM"/>
    <property type="match status" value="1"/>
</dbReference>
<organism evidence="8 9">
    <name type="scientific">Marinobacterium rhizophilum</name>
    <dbReference type="NCBI Taxonomy" id="420402"/>
    <lineage>
        <taxon>Bacteria</taxon>
        <taxon>Pseudomonadati</taxon>
        <taxon>Pseudomonadota</taxon>
        <taxon>Gammaproteobacteria</taxon>
        <taxon>Oceanospirillales</taxon>
        <taxon>Oceanospirillaceae</taxon>
        <taxon>Marinobacterium</taxon>
    </lineage>
</organism>
<keyword evidence="6 7" id="KW-0472">Membrane</keyword>
<feature type="transmembrane region" description="Helical" evidence="7">
    <location>
        <begin position="41"/>
        <end position="59"/>
    </location>
</feature>
<dbReference type="InterPro" id="IPR002751">
    <property type="entry name" value="CbiM/NikMN"/>
</dbReference>
<keyword evidence="2" id="KW-0813">Transport</keyword>
<comment type="subcellular location">
    <subcellularLocation>
        <location evidence="1">Cell membrane</location>
        <topology evidence="1">Multi-pass membrane protein</topology>
    </subcellularLocation>
</comment>
<reference evidence="8" key="1">
    <citation type="submission" date="2021-04" db="EMBL/GenBank/DDBJ databases">
        <title>Oceanospirillales bacteria with DddD are important DMSP degraders in coastal seawater.</title>
        <authorList>
            <person name="Liu J."/>
        </authorList>
    </citation>
    <scope>NUCLEOTIDE SEQUENCE</scope>
    <source>
        <strain evidence="8">D13-1</strain>
    </source>
</reference>
<evidence type="ECO:0000256" key="4">
    <source>
        <dbReference type="ARBA" id="ARBA00022692"/>
    </source>
</evidence>
<name>A0ABY5HDB0_9GAMM</name>
<dbReference type="EMBL" id="CP073347">
    <property type="protein sequence ID" value="UTW10320.1"/>
    <property type="molecule type" value="Genomic_DNA"/>
</dbReference>
<sequence>MSITDGLLAPAASFWLLAVFSAFVVLALWRLPWRILLGNRQLQHLFFGSTVALTLLWTLRAGISPGLGIHFLGMTLLTLMFGWDLAIISATLALLGVSWIGLESWQGFGFNGLCTIVLPALVSLGVLRLVEARLAKNFFVYLFCCGFLGAAISVGVMGLAAALSLWGLGVYPWQQVYQEYVLLLPLIMFPEGLLNGIVMTAMMVFYPDWIRTFNARIYIDEQ</sequence>
<evidence type="ECO:0000256" key="3">
    <source>
        <dbReference type="ARBA" id="ARBA00022475"/>
    </source>
</evidence>
<evidence type="ECO:0000256" key="6">
    <source>
        <dbReference type="ARBA" id="ARBA00023136"/>
    </source>
</evidence>
<feature type="transmembrane region" description="Helical" evidence="7">
    <location>
        <begin position="139"/>
        <end position="168"/>
    </location>
</feature>
<keyword evidence="5 7" id="KW-1133">Transmembrane helix</keyword>
<accession>A0ABY5HDB0</accession>
<evidence type="ECO:0000313" key="8">
    <source>
        <dbReference type="EMBL" id="UTW10320.1"/>
    </source>
</evidence>
<dbReference type="Gene3D" id="1.10.1760.20">
    <property type="match status" value="1"/>
</dbReference>
<dbReference type="RefSeq" id="WP_255852356.1">
    <property type="nucleotide sequence ID" value="NZ_CP073347.1"/>
</dbReference>